<organism evidence="1 2">
    <name type="scientific">Cyclotella cryptica</name>
    <dbReference type="NCBI Taxonomy" id="29204"/>
    <lineage>
        <taxon>Eukaryota</taxon>
        <taxon>Sar</taxon>
        <taxon>Stramenopiles</taxon>
        <taxon>Ochrophyta</taxon>
        <taxon>Bacillariophyta</taxon>
        <taxon>Coscinodiscophyceae</taxon>
        <taxon>Thalassiosirophycidae</taxon>
        <taxon>Stephanodiscales</taxon>
        <taxon>Stephanodiscaceae</taxon>
        <taxon>Cyclotella</taxon>
    </lineage>
</organism>
<sequence length="301" mass="32938">MVILPVGSSYGKKVMSCINHLTFSIPSGRTLESPLQIRLHQASTKDENQGENETNTGFIMWPSAVMLSHYLSNNPHVLRGDDTPDGDVMELGSGCGLAGLTAAALMQNDGSTSDDKVVFTDYNRAVLENLKRNIELNDFVVQHEVLALDWFDQQPLEDSSDPVEKEANTWVDMDGTSHGQFRLIIGADLLVCTNDAELVAATIYRALMEGGRALILGPSSNRRFGLATFPDACREKGMTVTVDENILDANRTSGFDTERSRQKLMNGLELGGYNQRANSLGHDFTVFTIDKPITTTSYGLG</sequence>
<evidence type="ECO:0000313" key="2">
    <source>
        <dbReference type="Proteomes" id="UP001516023"/>
    </source>
</evidence>
<accession>A0ABD3QBZ5</accession>
<name>A0ABD3QBZ5_9STRA</name>
<dbReference type="PANTHER" id="PTHR14614:SF130">
    <property type="entry name" value="PROTEIN-LYSINE N-METHYLTRANSFERASE EEF2KMT"/>
    <property type="match status" value="1"/>
</dbReference>
<dbReference type="Proteomes" id="UP001516023">
    <property type="component" value="Unassembled WGS sequence"/>
</dbReference>
<proteinExistence type="predicted"/>
<reference evidence="1 2" key="1">
    <citation type="journal article" date="2020" name="G3 (Bethesda)">
        <title>Improved Reference Genome for Cyclotella cryptica CCMP332, a Model for Cell Wall Morphogenesis, Salinity Adaptation, and Lipid Production in Diatoms (Bacillariophyta).</title>
        <authorList>
            <person name="Roberts W.R."/>
            <person name="Downey K.M."/>
            <person name="Ruck E.C."/>
            <person name="Traller J.C."/>
            <person name="Alverson A.J."/>
        </authorList>
    </citation>
    <scope>NUCLEOTIDE SEQUENCE [LARGE SCALE GENOMIC DNA]</scope>
    <source>
        <strain evidence="1 2">CCMP332</strain>
    </source>
</reference>
<dbReference type="InterPro" id="IPR019410">
    <property type="entry name" value="Methyltransf_16"/>
</dbReference>
<dbReference type="AlphaFoldDB" id="A0ABD3QBZ5"/>
<dbReference type="PANTHER" id="PTHR14614">
    <property type="entry name" value="HEPATOCELLULAR CARCINOMA-ASSOCIATED ANTIGEN"/>
    <property type="match status" value="1"/>
</dbReference>
<evidence type="ECO:0000313" key="1">
    <source>
        <dbReference type="EMBL" id="KAL3797862.1"/>
    </source>
</evidence>
<comment type="caution">
    <text evidence="1">The sequence shown here is derived from an EMBL/GenBank/DDBJ whole genome shotgun (WGS) entry which is preliminary data.</text>
</comment>
<keyword evidence="2" id="KW-1185">Reference proteome</keyword>
<dbReference type="Pfam" id="PF10294">
    <property type="entry name" value="Methyltransf_16"/>
    <property type="match status" value="1"/>
</dbReference>
<dbReference type="EMBL" id="JABMIG020000051">
    <property type="protein sequence ID" value="KAL3797862.1"/>
    <property type="molecule type" value="Genomic_DNA"/>
</dbReference>
<dbReference type="InterPro" id="IPR029063">
    <property type="entry name" value="SAM-dependent_MTases_sf"/>
</dbReference>
<dbReference type="SUPFAM" id="SSF53335">
    <property type="entry name" value="S-adenosyl-L-methionine-dependent methyltransferases"/>
    <property type="match status" value="1"/>
</dbReference>
<gene>
    <name evidence="1" type="ORF">HJC23_006900</name>
</gene>
<protein>
    <recommendedName>
        <fullName evidence="3">Calmodulin-lysine N-methyltransferase</fullName>
    </recommendedName>
</protein>
<evidence type="ECO:0008006" key="3">
    <source>
        <dbReference type="Google" id="ProtNLM"/>
    </source>
</evidence>
<dbReference type="Gene3D" id="3.40.50.150">
    <property type="entry name" value="Vaccinia Virus protein VP39"/>
    <property type="match status" value="1"/>
</dbReference>